<organism evidence="2 3">
    <name type="scientific">Lactobacillus delbrueckii</name>
    <dbReference type="NCBI Taxonomy" id="1584"/>
    <lineage>
        <taxon>Bacteria</taxon>
        <taxon>Bacillati</taxon>
        <taxon>Bacillota</taxon>
        <taxon>Bacilli</taxon>
        <taxon>Lactobacillales</taxon>
        <taxon>Lactobacillaceae</taxon>
        <taxon>Lactobacillus</taxon>
    </lineage>
</organism>
<keyword evidence="2" id="KW-0067">ATP-binding</keyword>
<accession>A0A4Q7DVV9</accession>
<comment type="caution">
    <text evidence="2">The sequence shown here is derived from an EMBL/GenBank/DDBJ whole genome shotgun (WGS) entry which is preliminary data.</text>
</comment>
<dbReference type="GO" id="GO:0005524">
    <property type="term" value="F:ATP binding"/>
    <property type="evidence" value="ECO:0007669"/>
    <property type="project" value="UniProtKB-KW"/>
</dbReference>
<dbReference type="EMBL" id="SETJ01000039">
    <property type="protein sequence ID" value="RZM16552.1"/>
    <property type="molecule type" value="Genomic_DNA"/>
</dbReference>
<keyword evidence="1" id="KW-1133">Transmembrane helix</keyword>
<keyword evidence="1" id="KW-0472">Membrane</keyword>
<evidence type="ECO:0000256" key="1">
    <source>
        <dbReference type="SAM" id="Phobius"/>
    </source>
</evidence>
<feature type="transmembrane region" description="Helical" evidence="1">
    <location>
        <begin position="6"/>
        <end position="24"/>
    </location>
</feature>
<dbReference type="AlphaFoldDB" id="A0A4Q7DVV9"/>
<protein>
    <submittedName>
        <fullName evidence="2">ABC transporter ATP-binding protein</fullName>
    </submittedName>
</protein>
<reference evidence="2 3" key="1">
    <citation type="submission" date="2019-01" db="EMBL/GenBank/DDBJ databases">
        <title>Colonization of the human gut by bovine bacteria present in Parmesan cheese.</title>
        <authorList>
            <person name="Lugli G.A."/>
            <person name="Milani C."/>
        </authorList>
    </citation>
    <scope>NUCLEOTIDE SEQUENCE [LARGE SCALE GENOMIC DNA]</scope>
    <source>
        <strain evidence="2 3">LDELB18P1</strain>
    </source>
</reference>
<evidence type="ECO:0000313" key="2">
    <source>
        <dbReference type="EMBL" id="RZM16552.1"/>
    </source>
</evidence>
<sequence>MTTVFLLLVGGSLAILLVDLVILLKARKKLTTGNKEAAAPYDNFSKLTLSAFVIQILLNMIYL</sequence>
<proteinExistence type="predicted"/>
<name>A0A4Q7DVV9_9LACO</name>
<evidence type="ECO:0000313" key="3">
    <source>
        <dbReference type="Proteomes" id="UP000292818"/>
    </source>
</evidence>
<dbReference type="RefSeq" id="WP_242508923.1">
    <property type="nucleotide sequence ID" value="NZ_SETJ01000039.1"/>
</dbReference>
<keyword evidence="2" id="KW-0547">Nucleotide-binding</keyword>
<dbReference type="Proteomes" id="UP000292818">
    <property type="component" value="Unassembled WGS sequence"/>
</dbReference>
<gene>
    <name evidence="2" type="ORF">LDELB18P1_0938</name>
</gene>
<keyword evidence="1" id="KW-0812">Transmembrane</keyword>